<evidence type="ECO:0000256" key="7">
    <source>
        <dbReference type="ARBA" id="ARBA00023136"/>
    </source>
</evidence>
<feature type="transmembrane region" description="Helical" evidence="8">
    <location>
        <begin position="140"/>
        <end position="156"/>
    </location>
</feature>
<feature type="transmembrane region" description="Helical" evidence="8">
    <location>
        <begin position="312"/>
        <end position="328"/>
    </location>
</feature>
<keyword evidence="7 8" id="KW-0472">Membrane</keyword>
<evidence type="ECO:0000313" key="9">
    <source>
        <dbReference type="EMBL" id="KTC74289.1"/>
    </source>
</evidence>
<evidence type="ECO:0000256" key="6">
    <source>
        <dbReference type="ARBA" id="ARBA00022989"/>
    </source>
</evidence>
<reference evidence="9 11" key="1">
    <citation type="submission" date="2015-11" db="EMBL/GenBank/DDBJ databases">
        <title>Genomic analysis of 38 Legionella species identifies large and diverse effector repertoires.</title>
        <authorList>
            <person name="Burstein D."/>
            <person name="Amaro F."/>
            <person name="Zusman T."/>
            <person name="Lifshitz Z."/>
            <person name="Cohen O."/>
            <person name="Gilbert J.A."/>
            <person name="Pupko T."/>
            <person name="Shuman H.A."/>
            <person name="Segal G."/>
        </authorList>
    </citation>
    <scope>NUCLEOTIDE SEQUENCE [LARGE SCALE GENOMIC DNA]</scope>
    <source>
        <strain evidence="9 11">CDC#1407-AL-14</strain>
    </source>
</reference>
<keyword evidence="6 8" id="KW-1133">Transmembrane helix</keyword>
<evidence type="ECO:0000256" key="5">
    <source>
        <dbReference type="ARBA" id="ARBA00022692"/>
    </source>
</evidence>
<organism evidence="10 12">
    <name type="scientific">Legionella birminghamensis</name>
    <dbReference type="NCBI Taxonomy" id="28083"/>
    <lineage>
        <taxon>Bacteria</taxon>
        <taxon>Pseudomonadati</taxon>
        <taxon>Pseudomonadota</taxon>
        <taxon>Gammaproteobacteria</taxon>
        <taxon>Legionellales</taxon>
        <taxon>Legionellaceae</taxon>
        <taxon>Legionella</taxon>
    </lineage>
</organism>
<feature type="transmembrane region" description="Helical" evidence="8">
    <location>
        <begin position="262"/>
        <end position="279"/>
    </location>
</feature>
<keyword evidence="11" id="KW-1185">Reference proteome</keyword>
<feature type="transmembrane region" description="Helical" evidence="8">
    <location>
        <begin position="206"/>
        <end position="225"/>
    </location>
</feature>
<dbReference type="AlphaFoldDB" id="A0A378IC48"/>
<proteinExistence type="predicted"/>
<sequence length="506" mass="58900">MSKEEYLKTSLTAVILLLIGFNAVYSLINCWNFVTDDAFISWRYAEHLAQGKGLLWSFNQPPVEGYSNFSWLLLAFLFIKLGLPLIPAMKIFATACLFLSFYFLYRCARVFSNPLYALLSVYLFSCYKGLYWWTVSGLETSLFVALALLLTYLLLTKLKKGNGVWICISLLFLSLTRFEGILWLLFAGLYIICRRYNNPSDKPHTAFWKSVLISFVLPYLIYSLWRIAYFGQLLPNSYLCKSVGSFYPSIASFYHFLLIHDYLAISFPFIILGLPFLFARYDCRNMLLWLPSLTYAVLLWDANPIIAHYNRLFLPAFALICVLPPLGIQEFLNYFSLNNTLKMVLCFITVLLLAHFSIPGINETQTQKELLHYQQRSDLRMRVSQMINHQAQRNARILVSDCGIIPYFGRPDLDYIDSECLNNRQMTQHSSLENYALTLVRHPPDWIIYSVNEWNQANDLMEILIQQQFLKKYQLIAVYPLYARKPNGQLVADFTYRIYKRLPLTA</sequence>
<feature type="transmembrane region" description="Helical" evidence="8">
    <location>
        <begin position="163"/>
        <end position="186"/>
    </location>
</feature>
<evidence type="ECO:0000256" key="8">
    <source>
        <dbReference type="SAM" id="Phobius"/>
    </source>
</evidence>
<keyword evidence="4" id="KW-0808">Transferase</keyword>
<dbReference type="GO" id="GO:0009103">
    <property type="term" value="P:lipopolysaccharide biosynthetic process"/>
    <property type="evidence" value="ECO:0007669"/>
    <property type="project" value="UniProtKB-ARBA"/>
</dbReference>
<reference evidence="10 12" key="2">
    <citation type="submission" date="2018-06" db="EMBL/GenBank/DDBJ databases">
        <authorList>
            <consortium name="Pathogen Informatics"/>
            <person name="Doyle S."/>
        </authorList>
    </citation>
    <scope>NUCLEOTIDE SEQUENCE [LARGE SCALE GENOMIC DNA]</scope>
    <source>
        <strain evidence="10 12">NCTC12437</strain>
    </source>
</reference>
<evidence type="ECO:0000256" key="3">
    <source>
        <dbReference type="ARBA" id="ARBA00022676"/>
    </source>
</evidence>
<feature type="transmembrane region" description="Helical" evidence="8">
    <location>
        <begin position="286"/>
        <end position="306"/>
    </location>
</feature>
<evidence type="ECO:0000256" key="2">
    <source>
        <dbReference type="ARBA" id="ARBA00022475"/>
    </source>
</evidence>
<dbReference type="PANTHER" id="PTHR33908:SF11">
    <property type="entry name" value="MEMBRANE PROTEIN"/>
    <property type="match status" value="1"/>
</dbReference>
<dbReference type="OrthoDB" id="5492344at2"/>
<dbReference type="RefSeq" id="WP_058522977.1">
    <property type="nucleotide sequence ID" value="NZ_CAAAHV010000001.1"/>
</dbReference>
<dbReference type="GO" id="GO:0005886">
    <property type="term" value="C:plasma membrane"/>
    <property type="evidence" value="ECO:0007669"/>
    <property type="project" value="UniProtKB-SubCell"/>
</dbReference>
<dbReference type="EMBL" id="UGNW01000001">
    <property type="protein sequence ID" value="STX32593.1"/>
    <property type="molecule type" value="Genomic_DNA"/>
</dbReference>
<evidence type="ECO:0000313" key="10">
    <source>
        <dbReference type="EMBL" id="STX32593.1"/>
    </source>
</evidence>
<dbReference type="InterPro" id="IPR050297">
    <property type="entry name" value="LipidA_mod_glycosyltrf_83"/>
</dbReference>
<evidence type="ECO:0000256" key="1">
    <source>
        <dbReference type="ARBA" id="ARBA00004651"/>
    </source>
</evidence>
<dbReference type="EMBL" id="LNXT01000011">
    <property type="protein sequence ID" value="KTC74289.1"/>
    <property type="molecule type" value="Genomic_DNA"/>
</dbReference>
<evidence type="ECO:0000256" key="4">
    <source>
        <dbReference type="ARBA" id="ARBA00022679"/>
    </source>
</evidence>
<feature type="transmembrane region" description="Helical" evidence="8">
    <location>
        <begin position="71"/>
        <end position="104"/>
    </location>
</feature>
<keyword evidence="3" id="KW-0328">Glycosyltransferase</keyword>
<feature type="transmembrane region" description="Helical" evidence="8">
    <location>
        <begin position="340"/>
        <end position="358"/>
    </location>
</feature>
<gene>
    <name evidence="9" type="ORF">Lbir_0875</name>
    <name evidence="10" type="ORF">NCTC12437_02387</name>
</gene>
<keyword evidence="5 8" id="KW-0812">Transmembrane</keyword>
<evidence type="ECO:0000313" key="11">
    <source>
        <dbReference type="Proteomes" id="UP000054735"/>
    </source>
</evidence>
<keyword evidence="2" id="KW-1003">Cell membrane</keyword>
<dbReference type="Proteomes" id="UP000054735">
    <property type="component" value="Unassembled WGS sequence"/>
</dbReference>
<accession>A0A378IC48</accession>
<dbReference type="Proteomes" id="UP000255066">
    <property type="component" value="Unassembled WGS sequence"/>
</dbReference>
<comment type="subcellular location">
    <subcellularLocation>
        <location evidence="1">Cell membrane</location>
        <topology evidence="1">Multi-pass membrane protein</topology>
    </subcellularLocation>
</comment>
<dbReference type="PANTHER" id="PTHR33908">
    <property type="entry name" value="MANNOSYLTRANSFERASE YKCB-RELATED"/>
    <property type="match status" value="1"/>
</dbReference>
<dbReference type="STRING" id="28083.Lbir_0875"/>
<protein>
    <submittedName>
        <fullName evidence="10">Protein LphB</fullName>
    </submittedName>
</protein>
<dbReference type="GO" id="GO:0016763">
    <property type="term" value="F:pentosyltransferase activity"/>
    <property type="evidence" value="ECO:0007669"/>
    <property type="project" value="TreeGrafter"/>
</dbReference>
<name>A0A378IC48_9GAMM</name>
<evidence type="ECO:0000313" key="12">
    <source>
        <dbReference type="Proteomes" id="UP000255066"/>
    </source>
</evidence>